<dbReference type="EMBL" id="MU863895">
    <property type="protein sequence ID" value="KAK4202728.1"/>
    <property type="molecule type" value="Genomic_DNA"/>
</dbReference>
<dbReference type="InterPro" id="IPR023606">
    <property type="entry name" value="CoA-Trfase_III_dom_1_sf"/>
</dbReference>
<evidence type="ECO:0000256" key="2">
    <source>
        <dbReference type="SAM" id="MobiDB-lite"/>
    </source>
</evidence>
<gene>
    <name evidence="3" type="ORF">QBC40DRAFT_168670</name>
</gene>
<name>A0AAN6XL00_9PEZI</name>
<evidence type="ECO:0000256" key="1">
    <source>
        <dbReference type="ARBA" id="ARBA00008383"/>
    </source>
</evidence>
<feature type="compositionally biased region" description="Basic residues" evidence="2">
    <location>
        <begin position="21"/>
        <end position="34"/>
    </location>
</feature>
<dbReference type="SUPFAM" id="SSF89796">
    <property type="entry name" value="CoA-transferase family III (CaiB/BaiF)"/>
    <property type="match status" value="2"/>
</dbReference>
<dbReference type="Gene3D" id="3.40.50.10540">
    <property type="entry name" value="Crotonobetainyl-coa:carnitine coa-transferase, domain 1"/>
    <property type="match status" value="1"/>
</dbReference>
<dbReference type="InterPro" id="IPR003673">
    <property type="entry name" value="CoA-Trfase_fam_III"/>
</dbReference>
<reference evidence="3" key="2">
    <citation type="submission" date="2023-05" db="EMBL/GenBank/DDBJ databases">
        <authorList>
            <consortium name="Lawrence Berkeley National Laboratory"/>
            <person name="Steindorff A."/>
            <person name="Hensen N."/>
            <person name="Bonometti L."/>
            <person name="Westerberg I."/>
            <person name="Brannstrom I.O."/>
            <person name="Guillou S."/>
            <person name="Cros-Aarteil S."/>
            <person name="Calhoun S."/>
            <person name="Haridas S."/>
            <person name="Kuo A."/>
            <person name="Mondo S."/>
            <person name="Pangilinan J."/>
            <person name="Riley R."/>
            <person name="Labutti K."/>
            <person name="Andreopoulos B."/>
            <person name="Lipzen A."/>
            <person name="Chen C."/>
            <person name="Yanf M."/>
            <person name="Daum C."/>
            <person name="Ng V."/>
            <person name="Clum A."/>
            <person name="Ohm R."/>
            <person name="Martin F."/>
            <person name="Silar P."/>
            <person name="Natvig D."/>
            <person name="Lalanne C."/>
            <person name="Gautier V."/>
            <person name="Ament-Velasquez S.L."/>
            <person name="Kruys A."/>
            <person name="Hutchinson M.I."/>
            <person name="Powell A.J."/>
            <person name="Barry K."/>
            <person name="Miller A.N."/>
            <person name="Grigoriev I.V."/>
            <person name="Debuchy R."/>
            <person name="Gladieux P."/>
            <person name="Thoren M.H."/>
            <person name="Johannesson H."/>
        </authorList>
    </citation>
    <scope>NUCLEOTIDE SEQUENCE</scope>
    <source>
        <strain evidence="3">CBS 315.58</strain>
    </source>
</reference>
<comment type="caution">
    <text evidence="3">The sequence shown here is derived from an EMBL/GenBank/DDBJ whole genome shotgun (WGS) entry which is preliminary data.</text>
</comment>
<dbReference type="AlphaFoldDB" id="A0AAN6XL00"/>
<dbReference type="InterPro" id="IPR052985">
    <property type="entry name" value="CoA-trans_III_biosynth/detox"/>
</dbReference>
<protein>
    <submittedName>
        <fullName evidence="3">CoA-transferase family III domain-containing protein</fullName>
    </submittedName>
</protein>
<feature type="region of interest" description="Disordered" evidence="2">
    <location>
        <begin position="1"/>
        <end position="34"/>
    </location>
</feature>
<feature type="compositionally biased region" description="Polar residues" evidence="2">
    <location>
        <begin position="1"/>
        <end position="13"/>
    </location>
</feature>
<dbReference type="Pfam" id="PF02515">
    <property type="entry name" value="CoA_transf_3"/>
    <property type="match status" value="1"/>
</dbReference>
<keyword evidence="4" id="KW-1185">Reference proteome</keyword>
<evidence type="ECO:0000313" key="3">
    <source>
        <dbReference type="EMBL" id="KAK4202728.1"/>
    </source>
</evidence>
<dbReference type="PANTHER" id="PTHR48229:SF1">
    <property type="entry name" value="ALPHA METHYLACYL-COA RACEMASE-RELATED"/>
    <property type="match status" value="1"/>
</dbReference>
<reference evidence="3" key="1">
    <citation type="journal article" date="2023" name="Mol. Phylogenet. Evol.">
        <title>Genome-scale phylogeny and comparative genomics of the fungal order Sordariales.</title>
        <authorList>
            <person name="Hensen N."/>
            <person name="Bonometti L."/>
            <person name="Westerberg I."/>
            <person name="Brannstrom I.O."/>
            <person name="Guillou S."/>
            <person name="Cros-Aarteil S."/>
            <person name="Calhoun S."/>
            <person name="Haridas S."/>
            <person name="Kuo A."/>
            <person name="Mondo S."/>
            <person name="Pangilinan J."/>
            <person name="Riley R."/>
            <person name="LaButti K."/>
            <person name="Andreopoulos B."/>
            <person name="Lipzen A."/>
            <person name="Chen C."/>
            <person name="Yan M."/>
            <person name="Daum C."/>
            <person name="Ng V."/>
            <person name="Clum A."/>
            <person name="Steindorff A."/>
            <person name="Ohm R.A."/>
            <person name="Martin F."/>
            <person name="Silar P."/>
            <person name="Natvig D.O."/>
            <person name="Lalanne C."/>
            <person name="Gautier V."/>
            <person name="Ament-Velasquez S.L."/>
            <person name="Kruys A."/>
            <person name="Hutchinson M.I."/>
            <person name="Powell A.J."/>
            <person name="Barry K."/>
            <person name="Miller A.N."/>
            <person name="Grigoriev I.V."/>
            <person name="Debuchy R."/>
            <person name="Gladieux P."/>
            <person name="Hiltunen Thoren M."/>
            <person name="Johannesson H."/>
        </authorList>
    </citation>
    <scope>NUCLEOTIDE SEQUENCE</scope>
    <source>
        <strain evidence="3">CBS 315.58</strain>
    </source>
</reference>
<accession>A0AAN6XL00</accession>
<proteinExistence type="inferred from homology"/>
<dbReference type="GO" id="GO:0003824">
    <property type="term" value="F:catalytic activity"/>
    <property type="evidence" value="ECO:0007669"/>
    <property type="project" value="InterPro"/>
</dbReference>
<dbReference type="PANTHER" id="PTHR48229">
    <property type="entry name" value="CAIB/BAIF FAMILY ENZYME (AFU_ORTHOLOGUE AFUA_1G05360)-RELATED"/>
    <property type="match status" value="1"/>
</dbReference>
<sequence length="656" mass="72177">MDSSPTMLETTPLPSWERQWRGRSKSKRATKPLHKKEINHVSQQTLLLFSQLRYYLATWKTDNKQISRFAMKPKPYSVIDGAREALNSLEQLCQHELPVDFSTLAGNVTITSSSGQCNKVHFPSPLKEQDATAAIKGLEARVASAIANLRYGAEKPTVTVDIDRISGFLMSAYLTTIDGMDKTDPRVKEKIPDTDLNQAQSILYRRLSANLYSTKNPGEYYHIHGSLNADITLEMLGLRKHRPDLTDYRECINTIEAAVMKHTAAELDELNLKNGQAGIKAYTWEQFQELSHGKAMTSLPPFTVKPNPLDTTTPPVPFAASPGSGPQFALKGIKVLELCRIIAGPTIGRSLAAHGAQVIKITCPTLPDVPFFQLDVNTGKHCISLDLKNSPADRETFSFLLAEADVLIDGYRPGALAKLGYSPAHLAEVAKKRDKGFVYVVEDCFGGTGVEGAEWASRPGWQQIADCVSGVAYAQGKFMGLGDEPVVPPFPMSDYGTGALGSVAAMVGLYKRATEGGSWVGRTSLVQYDVFLQKLGLLPEQEQVRLREVFKAAEGGGGKGEGFFDLRHSDSVDEVGRRALRGMRGVVPFLFEGKSKMMNEGFSKGFGGVVRWPREAVEVEGLRVGCVRVARPNGWDTGRHRGGDVWEGWEEDEIRW</sequence>
<dbReference type="Proteomes" id="UP001303160">
    <property type="component" value="Unassembled WGS sequence"/>
</dbReference>
<organism evidence="3 4">
    <name type="scientific">Triangularia verruculosa</name>
    <dbReference type="NCBI Taxonomy" id="2587418"/>
    <lineage>
        <taxon>Eukaryota</taxon>
        <taxon>Fungi</taxon>
        <taxon>Dikarya</taxon>
        <taxon>Ascomycota</taxon>
        <taxon>Pezizomycotina</taxon>
        <taxon>Sordariomycetes</taxon>
        <taxon>Sordariomycetidae</taxon>
        <taxon>Sordariales</taxon>
        <taxon>Podosporaceae</taxon>
        <taxon>Triangularia</taxon>
    </lineage>
</organism>
<evidence type="ECO:0000313" key="4">
    <source>
        <dbReference type="Proteomes" id="UP001303160"/>
    </source>
</evidence>
<comment type="similarity">
    <text evidence="1">Belongs to the CoA-transferase III family.</text>
</comment>